<organism evidence="6 7">
    <name type="scientific">Acer saccharum</name>
    <name type="common">Sugar maple</name>
    <dbReference type="NCBI Taxonomy" id="4024"/>
    <lineage>
        <taxon>Eukaryota</taxon>
        <taxon>Viridiplantae</taxon>
        <taxon>Streptophyta</taxon>
        <taxon>Embryophyta</taxon>
        <taxon>Tracheophyta</taxon>
        <taxon>Spermatophyta</taxon>
        <taxon>Magnoliopsida</taxon>
        <taxon>eudicotyledons</taxon>
        <taxon>Gunneridae</taxon>
        <taxon>Pentapetalae</taxon>
        <taxon>rosids</taxon>
        <taxon>malvids</taxon>
        <taxon>Sapindales</taxon>
        <taxon>Sapindaceae</taxon>
        <taxon>Hippocastanoideae</taxon>
        <taxon>Acereae</taxon>
        <taxon>Acer</taxon>
    </lineage>
</organism>
<comment type="subcellular location">
    <subcellularLocation>
        <location evidence="1">Nucleus</location>
    </subcellularLocation>
</comment>
<protein>
    <recommendedName>
        <fullName evidence="5">Plant bHLH transcription factor ACT-like domain-containing protein</fullName>
    </recommendedName>
</protein>
<evidence type="ECO:0000313" key="6">
    <source>
        <dbReference type="EMBL" id="KAK0593214.1"/>
    </source>
</evidence>
<keyword evidence="4" id="KW-0175">Coiled coil</keyword>
<dbReference type="GO" id="GO:0005634">
    <property type="term" value="C:nucleus"/>
    <property type="evidence" value="ECO:0007669"/>
    <property type="project" value="UniProtKB-SubCell"/>
</dbReference>
<evidence type="ECO:0000256" key="1">
    <source>
        <dbReference type="ARBA" id="ARBA00004123"/>
    </source>
</evidence>
<evidence type="ECO:0000256" key="4">
    <source>
        <dbReference type="SAM" id="Coils"/>
    </source>
</evidence>
<dbReference type="PANTHER" id="PTHR31945">
    <property type="entry name" value="TRANSCRIPTION FACTOR SCREAM2-RELATED"/>
    <property type="match status" value="1"/>
</dbReference>
<comment type="caution">
    <text evidence="6">The sequence shown here is derived from an EMBL/GenBank/DDBJ whole genome shotgun (WGS) entry which is preliminary data.</text>
</comment>
<accession>A0AA39VPC1</accession>
<reference evidence="6" key="1">
    <citation type="journal article" date="2022" name="Plant J.">
        <title>Strategies of tolerance reflected in two North American maple genomes.</title>
        <authorList>
            <person name="McEvoy S.L."/>
            <person name="Sezen U.U."/>
            <person name="Trouern-Trend A."/>
            <person name="McMahon S.M."/>
            <person name="Schaberg P.G."/>
            <person name="Yang J."/>
            <person name="Wegrzyn J.L."/>
            <person name="Swenson N.G."/>
        </authorList>
    </citation>
    <scope>NUCLEOTIDE SEQUENCE</scope>
    <source>
        <strain evidence="6">NS2018</strain>
    </source>
</reference>
<feature type="domain" description="Plant bHLH transcription factor ACT-like" evidence="5">
    <location>
        <begin position="73"/>
        <end position="152"/>
    </location>
</feature>
<keyword evidence="2" id="KW-0238">DNA-binding</keyword>
<keyword evidence="3" id="KW-0539">Nucleus</keyword>
<evidence type="ECO:0000256" key="3">
    <source>
        <dbReference type="ARBA" id="ARBA00023242"/>
    </source>
</evidence>
<dbReference type="InterPro" id="IPR051358">
    <property type="entry name" value="TF_AMS/ICE1/BHLH6-like"/>
</dbReference>
<dbReference type="InterPro" id="IPR054502">
    <property type="entry name" value="bHLH-TF_ACT-like_plant"/>
</dbReference>
<dbReference type="GO" id="GO:0043565">
    <property type="term" value="F:sequence-specific DNA binding"/>
    <property type="evidence" value="ECO:0007669"/>
    <property type="project" value="TreeGrafter"/>
</dbReference>
<evidence type="ECO:0000259" key="5">
    <source>
        <dbReference type="Pfam" id="PF22754"/>
    </source>
</evidence>
<dbReference type="PANTHER" id="PTHR31945:SF5">
    <property type="entry name" value="TRANSCRIPTION FACTOR SCREAM-LIKE PROTEIN"/>
    <property type="match status" value="1"/>
</dbReference>
<sequence length="164" mass="18138">MVSREQKKAAAALHEKLQLLRSITNSHALNKTSIIVDASKYIEELKQRVERLNQDIATAESSSSSHQNPLPMQVTVETLEKGFLINVFSKKSCSGLLVSILEAFEELGLNVLEARVSCTESFSLQAVGGENEEQSESMDAQVVKQAILQAIRNWSETCSNDEQD</sequence>
<dbReference type="AlphaFoldDB" id="A0AA39VPC1"/>
<name>A0AA39VPC1_ACESA</name>
<dbReference type="CDD" id="cd04873">
    <property type="entry name" value="ACT_UUR-ACR-like"/>
    <property type="match status" value="1"/>
</dbReference>
<evidence type="ECO:0000313" key="7">
    <source>
        <dbReference type="Proteomes" id="UP001168877"/>
    </source>
</evidence>
<reference evidence="6" key="2">
    <citation type="submission" date="2023-06" db="EMBL/GenBank/DDBJ databases">
        <authorList>
            <person name="Swenson N.G."/>
            <person name="Wegrzyn J.L."/>
            <person name="Mcevoy S.L."/>
        </authorList>
    </citation>
    <scope>NUCLEOTIDE SEQUENCE</scope>
    <source>
        <strain evidence="6">NS2018</strain>
        <tissue evidence="6">Leaf</tissue>
    </source>
</reference>
<evidence type="ECO:0000256" key="2">
    <source>
        <dbReference type="ARBA" id="ARBA00023125"/>
    </source>
</evidence>
<keyword evidence="7" id="KW-1185">Reference proteome</keyword>
<dbReference type="Pfam" id="PF22754">
    <property type="entry name" value="bHLH-TF_ACT-like_plant"/>
    <property type="match status" value="1"/>
</dbReference>
<gene>
    <name evidence="6" type="ORF">LWI29_033027</name>
</gene>
<dbReference type="EMBL" id="JAUESC010000380">
    <property type="protein sequence ID" value="KAK0593214.1"/>
    <property type="molecule type" value="Genomic_DNA"/>
</dbReference>
<feature type="coiled-coil region" evidence="4">
    <location>
        <begin position="35"/>
        <end position="62"/>
    </location>
</feature>
<proteinExistence type="predicted"/>
<dbReference type="GO" id="GO:0003700">
    <property type="term" value="F:DNA-binding transcription factor activity"/>
    <property type="evidence" value="ECO:0007669"/>
    <property type="project" value="TreeGrafter"/>
</dbReference>
<dbReference type="Proteomes" id="UP001168877">
    <property type="component" value="Unassembled WGS sequence"/>
</dbReference>